<comment type="subcellular location">
    <subcellularLocation>
        <location evidence="10">Cellular thylakoid membrane</location>
        <topology evidence="10">Single-pass membrane protein</topology>
    </subcellularLocation>
    <subcellularLocation>
        <location evidence="1">Membrane</location>
        <topology evidence="1">Single-pass membrane protein</topology>
    </subcellularLocation>
</comment>
<keyword evidence="12" id="KW-1185">Reference proteome</keyword>
<comment type="caution">
    <text evidence="11">The sequence shown here is derived from an EMBL/GenBank/DDBJ whole genome shotgun (WGS) entry which is preliminary data.</text>
</comment>
<comment type="similarity">
    <text evidence="10">Belongs to the PetL family.</text>
</comment>
<evidence type="ECO:0000256" key="7">
    <source>
        <dbReference type="ARBA" id="ARBA00023136"/>
    </source>
</evidence>
<evidence type="ECO:0000313" key="11">
    <source>
        <dbReference type="EMBL" id="MEP0865270.1"/>
    </source>
</evidence>
<dbReference type="InterPro" id="IPR007802">
    <property type="entry name" value="Cyt_b6/f_cplx_su6"/>
</dbReference>
<evidence type="ECO:0000256" key="5">
    <source>
        <dbReference type="ARBA" id="ARBA00022989"/>
    </source>
</evidence>
<reference evidence="11 12" key="1">
    <citation type="submission" date="2022-04" db="EMBL/GenBank/DDBJ databases">
        <title>Positive selection, recombination, and allopatry shape intraspecific diversity of widespread and dominant cyanobacteria.</title>
        <authorList>
            <person name="Wei J."/>
            <person name="Shu W."/>
            <person name="Hu C."/>
        </authorList>
    </citation>
    <scope>NUCLEOTIDE SEQUENCE [LARGE SCALE GENOMIC DNA]</scope>
    <source>
        <strain evidence="11 12">GB2-A5</strain>
    </source>
</reference>
<evidence type="ECO:0000313" key="12">
    <source>
        <dbReference type="Proteomes" id="UP001442494"/>
    </source>
</evidence>
<evidence type="ECO:0000256" key="2">
    <source>
        <dbReference type="ARBA" id="ARBA00022448"/>
    </source>
</evidence>
<evidence type="ECO:0000256" key="1">
    <source>
        <dbReference type="ARBA" id="ARBA00004167"/>
    </source>
</evidence>
<accession>A0ABV0JP73</accession>
<keyword evidence="4 10" id="KW-0249">Electron transport</keyword>
<evidence type="ECO:0000256" key="9">
    <source>
        <dbReference type="ARBA" id="ARBA00025834"/>
    </source>
</evidence>
<dbReference type="Proteomes" id="UP001442494">
    <property type="component" value="Unassembled WGS sequence"/>
</dbReference>
<keyword evidence="3 10" id="KW-0812">Transmembrane</keyword>
<dbReference type="Pfam" id="PF05115">
    <property type="entry name" value="PetL"/>
    <property type="match status" value="1"/>
</dbReference>
<organism evidence="11 12">
    <name type="scientific">Funiculus sociatus GB2-A5</name>
    <dbReference type="NCBI Taxonomy" id="2933946"/>
    <lineage>
        <taxon>Bacteria</taxon>
        <taxon>Bacillati</taxon>
        <taxon>Cyanobacteriota</taxon>
        <taxon>Cyanophyceae</taxon>
        <taxon>Coleofasciculales</taxon>
        <taxon>Coleofasciculaceae</taxon>
        <taxon>Funiculus</taxon>
    </lineage>
</organism>
<feature type="transmembrane region" description="Helical" evidence="10">
    <location>
        <begin position="6"/>
        <end position="25"/>
    </location>
</feature>
<evidence type="ECO:0000256" key="8">
    <source>
        <dbReference type="ARBA" id="ARBA00025197"/>
    </source>
</evidence>
<keyword evidence="6 10" id="KW-0793">Thylakoid</keyword>
<comment type="function">
    <text evidence="8 10">Component of the cytochrome b6-f complex, which mediates electron transfer between photosystem II (PSII) and photosystem I (PSI), cyclic electron flow around PSI, and state transitions. PetL is important for photoautotrophic growth as well as for electron transfer efficiency and stability of the cytochrome b6-f complex.</text>
</comment>
<name>A0ABV0JP73_9CYAN</name>
<sequence>MSAAIAYILILGAAFGAALALYFGLRAIKLI</sequence>
<proteinExistence type="inferred from homology"/>
<protein>
    <recommendedName>
        <fullName evidence="10">Cytochrome b6-f complex subunit 6</fullName>
    </recommendedName>
    <alternativeName>
        <fullName evidence="10">Cytochrome b6-f complex subunit PetL</fullName>
    </alternativeName>
    <alternativeName>
        <fullName evidence="10">Cytochrome b6-f complex subunit VI</fullName>
    </alternativeName>
</protein>
<keyword evidence="5 10" id="KW-1133">Transmembrane helix</keyword>
<gene>
    <name evidence="10" type="primary">petL</name>
    <name evidence="11" type="ORF">NDI37_12410</name>
</gene>
<evidence type="ECO:0000256" key="4">
    <source>
        <dbReference type="ARBA" id="ARBA00022982"/>
    </source>
</evidence>
<keyword evidence="10" id="KW-0602">Photosynthesis</keyword>
<evidence type="ECO:0000256" key="10">
    <source>
        <dbReference type="HAMAP-Rule" id="MF_00433"/>
    </source>
</evidence>
<keyword evidence="7 10" id="KW-0472">Membrane</keyword>
<evidence type="ECO:0000256" key="3">
    <source>
        <dbReference type="ARBA" id="ARBA00022692"/>
    </source>
</evidence>
<keyword evidence="2 10" id="KW-0813">Transport</keyword>
<dbReference type="HAMAP" id="MF_00433">
    <property type="entry name" value="Cytb6_f_PetL"/>
    <property type="match status" value="1"/>
</dbReference>
<dbReference type="EMBL" id="JAMPKK010000023">
    <property type="protein sequence ID" value="MEP0865270.1"/>
    <property type="molecule type" value="Genomic_DNA"/>
</dbReference>
<evidence type="ECO:0000256" key="6">
    <source>
        <dbReference type="ARBA" id="ARBA00023078"/>
    </source>
</evidence>
<comment type="subunit">
    <text evidence="9 10">The 4 large subunits of the cytochrome b6-f complex are cytochrome b6, subunit IV (17 kDa polypeptide, PetD), cytochrome f and the Rieske protein, while the 4 small subunits are PetG, PetL, PetM and PetN. The complex functions as a dimer.</text>
</comment>